<dbReference type="InParanoid" id="A3LYN8"/>
<dbReference type="OMA" id="EFLIHEW"/>
<dbReference type="PANTHER" id="PTHR28523:SF1">
    <property type="entry name" value="CYTOCHROME C OXIDASE ASSEMBLY FACTOR 1"/>
    <property type="match status" value="1"/>
</dbReference>
<dbReference type="HOGENOM" id="CLU_092488_2_0_1"/>
<dbReference type="STRING" id="322104.A3LYN8"/>
<dbReference type="InterPro" id="IPR042432">
    <property type="entry name" value="Coa1_fungi"/>
</dbReference>
<keyword evidence="1" id="KW-1133">Transmembrane helix</keyword>
<keyword evidence="1" id="KW-0472">Membrane</keyword>
<dbReference type="KEGG" id="pic:PICST_63252"/>
<sequence>PVTVDRELPDPFANQKKNRKYFVSYAIGITLACAIIFNYEKTRSPITNSTLYFLRRSALAKEHLGEGIDFRSSWPWISGPLNTVKGDIDISFVVQGSKSKGVLKLKASRDTKLHPFEVHHFILEVTDSNGQAVEYDLTKDPAVEFDI</sequence>
<dbReference type="EMBL" id="CP000501">
    <property type="protein sequence ID" value="ABN68005.1"/>
    <property type="molecule type" value="Genomic_DNA"/>
</dbReference>
<dbReference type="Proteomes" id="UP000002258">
    <property type="component" value="Chromosome 7"/>
</dbReference>
<dbReference type="GO" id="GO:0005743">
    <property type="term" value="C:mitochondrial inner membrane"/>
    <property type="evidence" value="ECO:0007669"/>
    <property type="project" value="TreeGrafter"/>
</dbReference>
<organism evidence="2 3">
    <name type="scientific">Scheffersomyces stipitis (strain ATCC 58785 / CBS 6054 / NBRC 10063 / NRRL Y-11545)</name>
    <name type="common">Yeast</name>
    <name type="synonym">Pichia stipitis</name>
    <dbReference type="NCBI Taxonomy" id="322104"/>
    <lineage>
        <taxon>Eukaryota</taxon>
        <taxon>Fungi</taxon>
        <taxon>Dikarya</taxon>
        <taxon>Ascomycota</taxon>
        <taxon>Saccharomycotina</taxon>
        <taxon>Pichiomycetes</taxon>
        <taxon>Debaryomycetaceae</taxon>
        <taxon>Scheffersomyces</taxon>
    </lineage>
</organism>
<keyword evidence="3" id="KW-1185">Reference proteome</keyword>
<feature type="non-terminal residue" evidence="2">
    <location>
        <position position="1"/>
    </location>
</feature>
<dbReference type="OrthoDB" id="2100652at2759"/>
<name>A3LYN8_PICST</name>
<dbReference type="RefSeq" id="XP_001386034.1">
    <property type="nucleotide sequence ID" value="XM_001385997.1"/>
</dbReference>
<dbReference type="eggNOG" id="ENOG502RZQV">
    <property type="taxonomic scope" value="Eukaryota"/>
</dbReference>
<protein>
    <submittedName>
        <fullName evidence="2">Uncharacterized protein</fullName>
    </submittedName>
</protein>
<feature type="transmembrane region" description="Helical" evidence="1">
    <location>
        <begin position="21"/>
        <end position="39"/>
    </location>
</feature>
<reference evidence="2 3" key="1">
    <citation type="journal article" date="2007" name="Nat. Biotechnol.">
        <title>Genome sequence of the lignocellulose-bioconverting and xylose-fermenting yeast Pichia stipitis.</title>
        <authorList>
            <person name="Jeffries T.W."/>
            <person name="Grigoriev I.V."/>
            <person name="Grimwood J."/>
            <person name="Laplaza J.M."/>
            <person name="Aerts A."/>
            <person name="Salamov A."/>
            <person name="Schmutz J."/>
            <person name="Lindquist E."/>
            <person name="Dehal P."/>
            <person name="Shapiro H."/>
            <person name="Jin Y.S."/>
            <person name="Passoth V."/>
            <person name="Richardson P.M."/>
        </authorList>
    </citation>
    <scope>NUCLEOTIDE SEQUENCE [LARGE SCALE GENOMIC DNA]</scope>
    <source>
        <strain evidence="3">ATCC 58785 / CBS 6054 / NBRC 10063 / NRRL Y-11545</strain>
    </source>
</reference>
<keyword evidence="1" id="KW-0812">Transmembrane</keyword>
<proteinExistence type="predicted"/>
<evidence type="ECO:0000256" key="1">
    <source>
        <dbReference type="SAM" id="Phobius"/>
    </source>
</evidence>
<dbReference type="GO" id="GO:0033617">
    <property type="term" value="P:mitochondrial respiratory chain complex IV assembly"/>
    <property type="evidence" value="ECO:0007669"/>
    <property type="project" value="InterPro"/>
</dbReference>
<dbReference type="Pfam" id="PF08695">
    <property type="entry name" value="Coa1"/>
    <property type="match status" value="1"/>
</dbReference>
<evidence type="ECO:0000313" key="3">
    <source>
        <dbReference type="Proteomes" id="UP000002258"/>
    </source>
</evidence>
<dbReference type="FunCoup" id="A3LYN8">
    <property type="interactions" value="38"/>
</dbReference>
<accession>A3LYN8</accession>
<evidence type="ECO:0000313" key="2">
    <source>
        <dbReference type="EMBL" id="ABN68005.1"/>
    </source>
</evidence>
<dbReference type="PANTHER" id="PTHR28523">
    <property type="entry name" value="CYTOCHROME C OXIDASE ASSEMBLY FACTOR 1"/>
    <property type="match status" value="1"/>
</dbReference>
<dbReference type="GeneID" id="4840739"/>
<dbReference type="InterPro" id="IPR014807">
    <property type="entry name" value="Coa1"/>
</dbReference>
<dbReference type="AlphaFoldDB" id="A3LYN8"/>
<gene>
    <name evidence="2" type="ORF">PICST_63252</name>
</gene>